<reference evidence="1 3" key="2">
    <citation type="submission" date="2018-07" db="EMBL/GenBank/DDBJ databases">
        <title>The Genome Sequence of Enterococcus sp. DIV0659b.</title>
        <authorList>
            <consortium name="The Broad Institute Genomics Platform"/>
            <consortium name="The Broad Institute Genomic Center for Infectious Diseases"/>
            <person name="Earl A."/>
            <person name="Manson A."/>
            <person name="Schwartman J."/>
            <person name="Gilmore M."/>
            <person name="Abouelleil A."/>
            <person name="Cao P."/>
            <person name="Chapman S."/>
            <person name="Cusick C."/>
            <person name="Shea T."/>
            <person name="Young S."/>
            <person name="Neafsey D."/>
            <person name="Nusbaum C."/>
            <person name="Birren B."/>
        </authorList>
    </citation>
    <scope>NUCLEOTIDE SEQUENCE [LARGE SCALE GENOMIC DNA]</scope>
    <source>
        <strain evidence="1 3">4G2_DIV0659</strain>
    </source>
</reference>
<dbReference type="Proteomes" id="UP000195139">
    <property type="component" value="Unassembled WGS sequence"/>
</dbReference>
<evidence type="ECO:0000313" key="2">
    <source>
        <dbReference type="EMBL" id="OTO08958.1"/>
    </source>
</evidence>
<comment type="caution">
    <text evidence="2">The sequence shown here is derived from an EMBL/GenBank/DDBJ whole genome shotgun (WGS) entry which is preliminary data.</text>
</comment>
<name>A0A242CFR7_9ENTE</name>
<dbReference type="RefSeq" id="WP_086330845.1">
    <property type="nucleotide sequence ID" value="NZ_NGLE02000001.1"/>
</dbReference>
<sequence>MDTNIKEELSKIKYHQKLLLMITLKENKEDTLFFQGIIDFDLSEKQVKEIMTVVQDGTVEKLKKYLLKENINFDIRALLKSMISQSILLENSKKLLHDLT</sequence>
<protein>
    <submittedName>
        <fullName evidence="2">Uncharacterized protein</fullName>
    </submittedName>
</protein>
<organism evidence="2">
    <name type="scientific">Candidatus Enterococcus mansonii</name>
    <dbReference type="NCBI Taxonomy" id="1834181"/>
    <lineage>
        <taxon>Bacteria</taxon>
        <taxon>Bacillati</taxon>
        <taxon>Bacillota</taxon>
        <taxon>Bacilli</taxon>
        <taxon>Lactobacillales</taxon>
        <taxon>Enterococcaceae</taxon>
        <taxon>Enterococcus</taxon>
    </lineage>
</organism>
<evidence type="ECO:0000313" key="3">
    <source>
        <dbReference type="Proteomes" id="UP000195139"/>
    </source>
</evidence>
<keyword evidence="3" id="KW-1185">Reference proteome</keyword>
<gene>
    <name evidence="2" type="ORF">A5880_001958</name>
    <name evidence="1" type="ORF">A5880_002053</name>
</gene>
<dbReference type="EMBL" id="NGLE02000001">
    <property type="protein sequence ID" value="MEI5994495.1"/>
    <property type="molecule type" value="Genomic_DNA"/>
</dbReference>
<dbReference type="EMBL" id="NGLE01000002">
    <property type="protein sequence ID" value="OTO08958.1"/>
    <property type="molecule type" value="Genomic_DNA"/>
</dbReference>
<proteinExistence type="predicted"/>
<reference evidence="2" key="1">
    <citation type="submission" date="2017-05" db="EMBL/GenBank/DDBJ databases">
        <title>The Genome Sequence of Enterococcus sp. 4G2_DIV0659.</title>
        <authorList>
            <consortium name="The Broad Institute Genomics Platform"/>
            <consortium name="The Broad Institute Genomic Center for Infectious Diseases"/>
            <person name="Earl A."/>
            <person name="Manson A."/>
            <person name="Schwartman J."/>
            <person name="Gilmore M."/>
            <person name="Abouelleil A."/>
            <person name="Cao P."/>
            <person name="Chapman S."/>
            <person name="Cusick C."/>
            <person name="Shea T."/>
            <person name="Young S."/>
            <person name="Neafsey D."/>
            <person name="Nusbaum C."/>
            <person name="Birren B."/>
        </authorList>
    </citation>
    <scope>NUCLEOTIDE SEQUENCE [LARGE SCALE GENOMIC DNA]</scope>
    <source>
        <strain evidence="2">4G2_DIV0659</strain>
    </source>
</reference>
<accession>A0A242CFR7</accession>
<evidence type="ECO:0000313" key="1">
    <source>
        <dbReference type="EMBL" id="MEI5994495.1"/>
    </source>
</evidence>
<dbReference type="AlphaFoldDB" id="A0A242CFR7"/>
<dbReference type="OrthoDB" id="2339841at2"/>